<name>A0ABQ8AZN2_BRANA</name>
<proteinExistence type="predicted"/>
<reference evidence="1 2" key="1">
    <citation type="submission" date="2021-05" db="EMBL/GenBank/DDBJ databases">
        <title>Genome Assembly of Synthetic Allotetraploid Brassica napus Reveals Homoeologous Exchanges between Subgenomes.</title>
        <authorList>
            <person name="Davis J.T."/>
        </authorList>
    </citation>
    <scope>NUCLEOTIDE SEQUENCE [LARGE SCALE GENOMIC DNA]</scope>
    <source>
        <strain evidence="2">cv. Da-Ae</strain>
        <tissue evidence="1">Seedling</tissue>
    </source>
</reference>
<evidence type="ECO:0000313" key="2">
    <source>
        <dbReference type="Proteomes" id="UP000824890"/>
    </source>
</evidence>
<keyword evidence="2" id="KW-1185">Reference proteome</keyword>
<gene>
    <name evidence="1" type="ORF">HID58_047295</name>
</gene>
<dbReference type="EMBL" id="JAGKQM010000012">
    <property type="protein sequence ID" value="KAH0897727.1"/>
    <property type="molecule type" value="Genomic_DNA"/>
</dbReference>
<sequence>KDLGNWHNETYSKQKPMEFVLVDGSKLINACSNPELNKLNQYKKVQKKENYVNVLANEEKFKLLEWMKNNMFSRGPESARDPECCSICHFVWDPKSKTWQPKYEK</sequence>
<comment type="caution">
    <text evidence="1">The sequence shown here is derived from an EMBL/GenBank/DDBJ whole genome shotgun (WGS) entry which is preliminary data.</text>
</comment>
<accession>A0ABQ8AZN2</accession>
<dbReference type="Proteomes" id="UP000824890">
    <property type="component" value="Unassembled WGS sequence"/>
</dbReference>
<evidence type="ECO:0000313" key="1">
    <source>
        <dbReference type="EMBL" id="KAH0897727.1"/>
    </source>
</evidence>
<feature type="non-terminal residue" evidence="1">
    <location>
        <position position="1"/>
    </location>
</feature>
<protein>
    <submittedName>
        <fullName evidence="1">Uncharacterized protein</fullName>
    </submittedName>
</protein>
<organism evidence="1 2">
    <name type="scientific">Brassica napus</name>
    <name type="common">Rape</name>
    <dbReference type="NCBI Taxonomy" id="3708"/>
    <lineage>
        <taxon>Eukaryota</taxon>
        <taxon>Viridiplantae</taxon>
        <taxon>Streptophyta</taxon>
        <taxon>Embryophyta</taxon>
        <taxon>Tracheophyta</taxon>
        <taxon>Spermatophyta</taxon>
        <taxon>Magnoliopsida</taxon>
        <taxon>eudicotyledons</taxon>
        <taxon>Gunneridae</taxon>
        <taxon>Pentapetalae</taxon>
        <taxon>rosids</taxon>
        <taxon>malvids</taxon>
        <taxon>Brassicales</taxon>
        <taxon>Brassicaceae</taxon>
        <taxon>Brassiceae</taxon>
        <taxon>Brassica</taxon>
    </lineage>
</organism>